<gene>
    <name evidence="2" type="ORF">AVEN_118487_1</name>
</gene>
<evidence type="ECO:0000256" key="1">
    <source>
        <dbReference type="SAM" id="MobiDB-lite"/>
    </source>
</evidence>
<comment type="caution">
    <text evidence="2">The sequence shown here is derived from an EMBL/GenBank/DDBJ whole genome shotgun (WGS) entry which is preliminary data.</text>
</comment>
<dbReference type="AlphaFoldDB" id="A0A4Y2UKY6"/>
<accession>A0A4Y2UKY6</accession>
<reference evidence="2 3" key="1">
    <citation type="journal article" date="2019" name="Sci. Rep.">
        <title>Orb-weaving spider Araneus ventricosus genome elucidates the spidroin gene catalogue.</title>
        <authorList>
            <person name="Kono N."/>
            <person name="Nakamura H."/>
            <person name="Ohtoshi R."/>
            <person name="Moran D.A.P."/>
            <person name="Shinohara A."/>
            <person name="Yoshida Y."/>
            <person name="Fujiwara M."/>
            <person name="Mori M."/>
            <person name="Tomita M."/>
            <person name="Arakawa K."/>
        </authorList>
    </citation>
    <scope>NUCLEOTIDE SEQUENCE [LARGE SCALE GENOMIC DNA]</scope>
</reference>
<dbReference type="Proteomes" id="UP000499080">
    <property type="component" value="Unassembled WGS sequence"/>
</dbReference>
<evidence type="ECO:0000313" key="3">
    <source>
        <dbReference type="Proteomes" id="UP000499080"/>
    </source>
</evidence>
<evidence type="ECO:0000313" key="2">
    <source>
        <dbReference type="EMBL" id="GBO12227.1"/>
    </source>
</evidence>
<feature type="compositionally biased region" description="Polar residues" evidence="1">
    <location>
        <begin position="144"/>
        <end position="160"/>
    </location>
</feature>
<dbReference type="EMBL" id="BGPR01036843">
    <property type="protein sequence ID" value="GBO12227.1"/>
    <property type="molecule type" value="Genomic_DNA"/>
</dbReference>
<organism evidence="2 3">
    <name type="scientific">Araneus ventricosus</name>
    <name type="common">Orbweaver spider</name>
    <name type="synonym">Epeira ventricosa</name>
    <dbReference type="NCBI Taxonomy" id="182803"/>
    <lineage>
        <taxon>Eukaryota</taxon>
        <taxon>Metazoa</taxon>
        <taxon>Ecdysozoa</taxon>
        <taxon>Arthropoda</taxon>
        <taxon>Chelicerata</taxon>
        <taxon>Arachnida</taxon>
        <taxon>Araneae</taxon>
        <taxon>Araneomorphae</taxon>
        <taxon>Entelegynae</taxon>
        <taxon>Araneoidea</taxon>
        <taxon>Araneidae</taxon>
        <taxon>Araneus</taxon>
    </lineage>
</organism>
<proteinExistence type="predicted"/>
<feature type="region of interest" description="Disordered" evidence="1">
    <location>
        <begin position="141"/>
        <end position="196"/>
    </location>
</feature>
<keyword evidence="3" id="KW-1185">Reference proteome</keyword>
<sequence length="224" mass="24228">MNIHSRSDTPLPNFTVLTCDDGTIGFYGVGLFLDSIASLVNSEGWQVNAASGRNPRFTDTRDGGDLDCHTGQGLTDRTQGTRRILQTAPGTKSYQTAHRTEILLNHLWDLQTHGTGLTGHTGQGLWTHTGQGTYRHTQDLEGLTDTQDNPGAPQTHTGQGLTRHTQDRDTDTHRTGLCRHTGQGHRHTGQGLADTHGTGTCRHGTGTCRHTGQGLADTHHRTGT</sequence>
<name>A0A4Y2UKY6_ARAVE</name>
<feature type="compositionally biased region" description="Basic and acidic residues" evidence="1">
    <location>
        <begin position="164"/>
        <end position="174"/>
    </location>
</feature>
<protein>
    <submittedName>
        <fullName evidence="2">Uncharacterized protein</fullName>
    </submittedName>
</protein>